<dbReference type="Proteomes" id="UP000217720">
    <property type="component" value="Unassembled WGS sequence"/>
</dbReference>
<dbReference type="InterPro" id="IPR000843">
    <property type="entry name" value="HTH_LacI"/>
</dbReference>
<accession>A0A2A3ZB99</accession>
<dbReference type="SUPFAM" id="SSF47413">
    <property type="entry name" value="lambda repressor-like DNA-binding domains"/>
    <property type="match status" value="1"/>
</dbReference>
<dbReference type="PROSITE" id="PS00356">
    <property type="entry name" value="HTH_LACI_1"/>
    <property type="match status" value="1"/>
</dbReference>
<dbReference type="PROSITE" id="PS50932">
    <property type="entry name" value="HTH_LACI_2"/>
    <property type="match status" value="1"/>
</dbReference>
<name>A0A2A3ZB99_BREAU</name>
<dbReference type="RefSeq" id="WP_096161163.1">
    <property type="nucleotide sequence ID" value="NZ_NRGO01000026.1"/>
</dbReference>
<evidence type="ECO:0000256" key="3">
    <source>
        <dbReference type="ARBA" id="ARBA00023163"/>
    </source>
</evidence>
<protein>
    <recommendedName>
        <fullName evidence="4">HTH lacI-type domain-containing protein</fullName>
    </recommendedName>
</protein>
<evidence type="ECO:0000256" key="2">
    <source>
        <dbReference type="ARBA" id="ARBA00023125"/>
    </source>
</evidence>
<dbReference type="GO" id="GO:0000976">
    <property type="term" value="F:transcription cis-regulatory region binding"/>
    <property type="evidence" value="ECO:0007669"/>
    <property type="project" value="TreeGrafter"/>
</dbReference>
<dbReference type="PANTHER" id="PTHR30146:SF153">
    <property type="entry name" value="LACTOSE OPERON REPRESSOR"/>
    <property type="match status" value="1"/>
</dbReference>
<dbReference type="Pfam" id="PF00356">
    <property type="entry name" value="LacI"/>
    <property type="match status" value="1"/>
</dbReference>
<evidence type="ECO:0000256" key="1">
    <source>
        <dbReference type="ARBA" id="ARBA00023015"/>
    </source>
</evidence>
<feature type="domain" description="HTH lacI-type" evidence="4">
    <location>
        <begin position="2"/>
        <end position="56"/>
    </location>
</feature>
<dbReference type="EMBL" id="NRGO01000026">
    <property type="protein sequence ID" value="PCC48814.1"/>
    <property type="molecule type" value="Genomic_DNA"/>
</dbReference>
<proteinExistence type="predicted"/>
<dbReference type="SMART" id="SM00354">
    <property type="entry name" value="HTH_LACI"/>
    <property type="match status" value="1"/>
</dbReference>
<dbReference type="Gene3D" id="3.40.50.2300">
    <property type="match status" value="2"/>
</dbReference>
<gene>
    <name evidence="5" type="ORF">CIK62_16570</name>
</gene>
<dbReference type="InterPro" id="IPR028082">
    <property type="entry name" value="Peripla_BP_I"/>
</dbReference>
<dbReference type="InterPro" id="IPR046335">
    <property type="entry name" value="LacI/GalR-like_sensor"/>
</dbReference>
<sequence>MVSIADVAREADVSPTTVSHVLSGLRRVSAPRALAVREAMEKLQYTPSRAARSLATGATKMLALVVPDISNSFFAELAKGAESAAQAYGYNILLANTDFNHDKERAYLELITSKAVDGVIYAAGLPPTARELKSVLGELPTVLVDEEVANTEFDVVVSENDIGGGLIAEHLLALGHRRCLIVDAPDAPTSNALRVKGFLSAWEAAEGRAWLEHGDFTFESGVDALQRTSELMKRERITSVFATNDLMGFGAMSALSSQGVNVPSDVSLVGFDDVFAAKFVAPSLTTVKQDVAALGRISVELLLKRLADLNVPQHRLTVPVELVTRQSTGQVQLA</sequence>
<keyword evidence="3" id="KW-0804">Transcription</keyword>
<dbReference type="Gene3D" id="1.10.260.40">
    <property type="entry name" value="lambda repressor-like DNA-binding domains"/>
    <property type="match status" value="1"/>
</dbReference>
<evidence type="ECO:0000313" key="5">
    <source>
        <dbReference type="EMBL" id="PCC48814.1"/>
    </source>
</evidence>
<dbReference type="InterPro" id="IPR010982">
    <property type="entry name" value="Lambda_DNA-bd_dom_sf"/>
</dbReference>
<keyword evidence="1" id="KW-0805">Transcription regulation</keyword>
<evidence type="ECO:0000313" key="6">
    <source>
        <dbReference type="Proteomes" id="UP000217720"/>
    </source>
</evidence>
<dbReference type="PANTHER" id="PTHR30146">
    <property type="entry name" value="LACI-RELATED TRANSCRIPTIONAL REPRESSOR"/>
    <property type="match status" value="1"/>
</dbReference>
<dbReference type="CDD" id="cd06267">
    <property type="entry name" value="PBP1_LacI_sugar_binding-like"/>
    <property type="match status" value="1"/>
</dbReference>
<dbReference type="Pfam" id="PF13377">
    <property type="entry name" value="Peripla_BP_3"/>
    <property type="match status" value="1"/>
</dbReference>
<dbReference type="GO" id="GO:0003700">
    <property type="term" value="F:DNA-binding transcription factor activity"/>
    <property type="evidence" value="ECO:0007669"/>
    <property type="project" value="TreeGrafter"/>
</dbReference>
<evidence type="ECO:0000259" key="4">
    <source>
        <dbReference type="PROSITE" id="PS50932"/>
    </source>
</evidence>
<organism evidence="5 6">
    <name type="scientific">Brevibacterium aurantiacum</name>
    <dbReference type="NCBI Taxonomy" id="273384"/>
    <lineage>
        <taxon>Bacteria</taxon>
        <taxon>Bacillati</taxon>
        <taxon>Actinomycetota</taxon>
        <taxon>Actinomycetes</taxon>
        <taxon>Micrococcales</taxon>
        <taxon>Brevibacteriaceae</taxon>
        <taxon>Brevibacterium</taxon>
    </lineage>
</organism>
<dbReference type="SUPFAM" id="SSF53822">
    <property type="entry name" value="Periplasmic binding protein-like I"/>
    <property type="match status" value="1"/>
</dbReference>
<reference evidence="5 6" key="1">
    <citation type="journal article" date="2017" name="Elife">
        <title>Extensive horizontal gene transfer in cheese-associated bacteria.</title>
        <authorList>
            <person name="Bonham K.S."/>
            <person name="Wolfe B.E."/>
            <person name="Dutton R.J."/>
        </authorList>
    </citation>
    <scope>NUCLEOTIDE SEQUENCE [LARGE SCALE GENOMIC DNA]</scope>
    <source>
        <strain evidence="5 6">900_6</strain>
    </source>
</reference>
<dbReference type="AlphaFoldDB" id="A0A2A3ZB99"/>
<dbReference type="CDD" id="cd01392">
    <property type="entry name" value="HTH_LacI"/>
    <property type="match status" value="1"/>
</dbReference>
<comment type="caution">
    <text evidence="5">The sequence shown here is derived from an EMBL/GenBank/DDBJ whole genome shotgun (WGS) entry which is preliminary data.</text>
</comment>
<keyword evidence="2" id="KW-0238">DNA-binding</keyword>